<proteinExistence type="predicted"/>
<accession>A0AAV2Z415</accession>
<reference evidence="1" key="1">
    <citation type="submission" date="2022-11" db="EMBL/GenBank/DDBJ databases">
        <authorList>
            <person name="Morgan W.R."/>
            <person name="Tartar A."/>
        </authorList>
    </citation>
    <scope>NUCLEOTIDE SEQUENCE</scope>
    <source>
        <strain evidence="1">ARSEF 373</strain>
    </source>
</reference>
<protein>
    <submittedName>
        <fullName evidence="1">Uncharacterized protein</fullName>
    </submittedName>
</protein>
<evidence type="ECO:0000313" key="1">
    <source>
        <dbReference type="EMBL" id="DBA02113.1"/>
    </source>
</evidence>
<reference evidence="1" key="2">
    <citation type="journal article" date="2023" name="Microbiol Resour">
        <title>Decontamination and Annotation of the Draft Genome Sequence of the Oomycete Lagenidium giganteum ARSEF 373.</title>
        <authorList>
            <person name="Morgan W.R."/>
            <person name="Tartar A."/>
        </authorList>
    </citation>
    <scope>NUCLEOTIDE SEQUENCE</scope>
    <source>
        <strain evidence="1">ARSEF 373</strain>
    </source>
</reference>
<dbReference type="PANTHER" id="PTHR35796:SF3">
    <property type="entry name" value="BHLH DOMAIN-CONTAINING PROTEIN"/>
    <property type="match status" value="1"/>
</dbReference>
<organism evidence="1 2">
    <name type="scientific">Lagenidium giganteum</name>
    <dbReference type="NCBI Taxonomy" id="4803"/>
    <lineage>
        <taxon>Eukaryota</taxon>
        <taxon>Sar</taxon>
        <taxon>Stramenopiles</taxon>
        <taxon>Oomycota</taxon>
        <taxon>Peronosporomycetes</taxon>
        <taxon>Pythiales</taxon>
        <taxon>Pythiaceae</taxon>
    </lineage>
</organism>
<dbReference type="Proteomes" id="UP001146120">
    <property type="component" value="Unassembled WGS sequence"/>
</dbReference>
<gene>
    <name evidence="1" type="ORF">N0F65_011180</name>
</gene>
<dbReference type="EMBL" id="DAKRPA010000036">
    <property type="protein sequence ID" value="DBA02113.1"/>
    <property type="molecule type" value="Genomic_DNA"/>
</dbReference>
<name>A0AAV2Z415_9STRA</name>
<dbReference type="AlphaFoldDB" id="A0AAV2Z415"/>
<comment type="caution">
    <text evidence="1">The sequence shown here is derived from an EMBL/GenBank/DDBJ whole genome shotgun (WGS) entry which is preliminary data.</text>
</comment>
<evidence type="ECO:0000313" key="2">
    <source>
        <dbReference type="Proteomes" id="UP001146120"/>
    </source>
</evidence>
<dbReference type="PANTHER" id="PTHR35796">
    <property type="entry name" value="HYPOTHETICAL CYTOSOLIC PROTEIN"/>
    <property type="match status" value="1"/>
</dbReference>
<feature type="non-terminal residue" evidence="1">
    <location>
        <position position="1"/>
    </location>
</feature>
<keyword evidence="2" id="KW-1185">Reference proteome</keyword>
<sequence length="273" mass="31098">EARDAAVLDDVLELIDGEPLELDHDLFENDVFITLKEDDDANKELLASLPRQQRQRAELEYLRVKVRAFEDQLARLRDDQGSDSNGGEEGQVDGSLAMAWKRVAERQYDQRVAAELENTKLRKVLQQQLKIAHSLKKVLQKRRSFAALESALWTSAKRARATKASEKREDAVYEELGASVTRRMELVDEVFAQHGLVSRQAQSPEFELLADDPDGLGLRYSETRHLPFTVQAMSNALWTCLGIKHMTFQDGFYEVRMVNAVDWTVVLMALCYA</sequence>